<dbReference type="PANTHER" id="PTHR35191:SF1">
    <property type="entry name" value="PROPHAGE SIDE TAIL FIBER PROTEIN HOMOLOG STFQ-RELATED"/>
    <property type="match status" value="1"/>
</dbReference>
<evidence type="ECO:0000256" key="1">
    <source>
        <dbReference type="SAM" id="MobiDB-lite"/>
    </source>
</evidence>
<keyword evidence="4" id="KW-1185">Reference proteome</keyword>
<evidence type="ECO:0000313" key="3">
    <source>
        <dbReference type="EMBL" id="GHD26034.1"/>
    </source>
</evidence>
<dbReference type="PANTHER" id="PTHR35191">
    <property type="entry name" value="PROPHAGE SIDE TAIL FIBER PROTEIN HOMOLOG STFQ-RELATED"/>
    <property type="match status" value="1"/>
</dbReference>
<feature type="region of interest" description="Disordered" evidence="1">
    <location>
        <begin position="655"/>
        <end position="681"/>
    </location>
</feature>
<feature type="region of interest" description="Disordered" evidence="1">
    <location>
        <begin position="431"/>
        <end position="466"/>
    </location>
</feature>
<gene>
    <name evidence="3" type="ORF">GCM10016272_02490</name>
</gene>
<dbReference type="Pfam" id="PF12571">
    <property type="entry name" value="Phage_tail_fib"/>
    <property type="match status" value="1"/>
</dbReference>
<comment type="caution">
    <text evidence="3">The sequence shown here is derived from an EMBL/GenBank/DDBJ whole genome shotgun (WGS) entry which is preliminary data.</text>
</comment>
<dbReference type="InterPro" id="IPR051934">
    <property type="entry name" value="Phage_Tail_Fiber_Structural"/>
</dbReference>
<organism evidence="3 4">
    <name type="scientific">Psychrobacter glaciei</name>
    <dbReference type="NCBI Taxonomy" id="619771"/>
    <lineage>
        <taxon>Bacteria</taxon>
        <taxon>Pseudomonadati</taxon>
        <taxon>Pseudomonadota</taxon>
        <taxon>Gammaproteobacteria</taxon>
        <taxon>Moraxellales</taxon>
        <taxon>Moraxellaceae</taxon>
        <taxon>Psychrobacter</taxon>
    </lineage>
</organism>
<dbReference type="EMBL" id="BMZR01000001">
    <property type="protein sequence ID" value="GHD26034.1"/>
    <property type="molecule type" value="Genomic_DNA"/>
</dbReference>
<feature type="compositionally biased region" description="Polar residues" evidence="1">
    <location>
        <begin position="445"/>
        <end position="458"/>
    </location>
</feature>
<evidence type="ECO:0000313" key="4">
    <source>
        <dbReference type="Proteomes" id="UP000610203"/>
    </source>
</evidence>
<reference evidence="4" key="1">
    <citation type="journal article" date="2019" name="Int. J. Syst. Evol. Microbiol.">
        <title>The Global Catalogue of Microorganisms (GCM) 10K type strain sequencing project: providing services to taxonomists for standard genome sequencing and annotation.</title>
        <authorList>
            <consortium name="The Broad Institute Genomics Platform"/>
            <consortium name="The Broad Institute Genome Sequencing Center for Infectious Disease"/>
            <person name="Wu L."/>
            <person name="Ma J."/>
        </authorList>
    </citation>
    <scope>NUCLEOTIDE SEQUENCE [LARGE SCALE GENOMIC DNA]</scope>
    <source>
        <strain evidence="4">KCTC 42280</strain>
    </source>
</reference>
<dbReference type="RefSeq" id="WP_189580552.1">
    <property type="nucleotide sequence ID" value="NZ_BMZR01000001.1"/>
</dbReference>
<proteinExistence type="predicted"/>
<dbReference type="Proteomes" id="UP000610203">
    <property type="component" value="Unassembled WGS sequence"/>
</dbReference>
<evidence type="ECO:0000259" key="2">
    <source>
        <dbReference type="Pfam" id="PF12571"/>
    </source>
</evidence>
<sequence length="738" mass="77872">MANYYVLLTDHGKSFIANAQAGSQLALTHVVLGDANGQPYLPESRLNETNLVHQTAKLPVASIKVINDTTAEVSAVVPSNVGGWNLHEVGITDSSGKLVYVGNFHGGYRPTLTEGAGGDMELVFTITADNLATVVIEMDGNVVTATRDWVNERFQFLLRTLIPYGYLYHTHTAVNPKPLFDELLGTDTQWRRIEGQSIVATDPDDTYISDIGIVLGQKGMTNLANAQRPNVYPLRTTHIFERYDPSTVVETVWNVVANKTSINEGDAVRFTITANNLPDGQILNWTVKEGTLNSASNDITSPDKTDSGTVILNNGQAVINFTTTSDDNEAEPQKHVRLTVGAPANLSINVPVNDAGHNETVLHISQSTSEGIDLAEYYKAQSGSYPAATDTVRFIVDAGVDIIAPNTATPAITEGVNWPTGANDPIIENRGRILGRGGDGGRSAYSRTTGNPSQSTTRPPVAGGNGGNAIKSLARAIVVENFNLVAGGGGGGGGLGAYETAGSFNFVVGGGGTGGGAPYGKRSPNESTYSMYLADEAFTGQKLPLPNDGKFYKILNQAVDQAFANWPGSDGDYYYDASYHAPSANEERYIFVEIKPTSLSQATGSFRDYRVSGWTGEMPAGGSVVLKMSQDAGLNSAGLGGANLAINPASYHSTQSSIYPEADDPTLSQGGNGGSLGESGQSGTFDKIYQYSGSGEATQTTSSNTSWYIPPATGGLAGYIKQGNVTINNLSGGITKGR</sequence>
<protein>
    <recommendedName>
        <fullName evidence="2">Phage tail fibre protein N-terminal domain-containing protein</fullName>
    </recommendedName>
</protein>
<dbReference type="InterPro" id="IPR022225">
    <property type="entry name" value="Phage_tail_fibre_N"/>
</dbReference>
<feature type="domain" description="Phage tail fibre protein N-terminal" evidence="2">
    <location>
        <begin position="1"/>
        <end position="148"/>
    </location>
</feature>
<accession>A0ABQ3GNM9</accession>
<name>A0ABQ3GNM9_9GAMM</name>